<comment type="similarity">
    <text evidence="1">Belongs to the TRAFAC class TrmE-Era-EngA-EngB-Septin-like GTPase superfamily. AIG1/Toc34/Toc159-like paraseptin GTPase family. IAN subfamily.</text>
</comment>
<proteinExistence type="inferred from homology"/>
<dbReference type="GO" id="GO:0005525">
    <property type="term" value="F:GTP binding"/>
    <property type="evidence" value="ECO:0007669"/>
    <property type="project" value="UniProtKB-KW"/>
</dbReference>
<dbReference type="PROSITE" id="PS51720">
    <property type="entry name" value="G_AIG1"/>
    <property type="match status" value="1"/>
</dbReference>
<dbReference type="AlphaFoldDB" id="A0A096MGA1"/>
<dbReference type="SUPFAM" id="SSF52540">
    <property type="entry name" value="P-loop containing nucleoside triphosphate hydrolases"/>
    <property type="match status" value="1"/>
</dbReference>
<evidence type="ECO:0000313" key="7">
    <source>
        <dbReference type="Proteomes" id="UP000028760"/>
    </source>
</evidence>
<keyword evidence="3" id="KW-0342">GTP-binding</keyword>
<dbReference type="InterPro" id="IPR045058">
    <property type="entry name" value="GIMA/IAN/Toc"/>
</dbReference>
<protein>
    <recommendedName>
        <fullName evidence="5">AIG1-type G domain-containing protein</fullName>
    </recommendedName>
</protein>
<evidence type="ECO:0000256" key="3">
    <source>
        <dbReference type="ARBA" id="ARBA00023134"/>
    </source>
</evidence>
<feature type="domain" description="AIG1-type G" evidence="5">
    <location>
        <begin position="45"/>
        <end position="243"/>
    </location>
</feature>
<dbReference type="eggNOG" id="ENOG502QSSK">
    <property type="taxonomic scope" value="Eukaryota"/>
</dbReference>
<dbReference type="Pfam" id="PF04548">
    <property type="entry name" value="AIG1"/>
    <property type="match status" value="1"/>
</dbReference>
<accession>A0A096MGA1</accession>
<dbReference type="PANTHER" id="PTHR10903">
    <property type="entry name" value="GTPASE, IMAP FAMILY MEMBER-RELATED"/>
    <property type="match status" value="1"/>
</dbReference>
<dbReference type="Proteomes" id="UP000028760">
    <property type="component" value="Unassembled WGS sequence"/>
</dbReference>
<evidence type="ECO:0000313" key="6">
    <source>
        <dbReference type="Ensembl" id="ENSPFOP00000030442.1"/>
    </source>
</evidence>
<dbReference type="CDD" id="cd01852">
    <property type="entry name" value="AIG1"/>
    <property type="match status" value="1"/>
</dbReference>
<evidence type="ECO:0000256" key="1">
    <source>
        <dbReference type="ARBA" id="ARBA00008535"/>
    </source>
</evidence>
<reference evidence="7" key="1">
    <citation type="submission" date="2013-10" db="EMBL/GenBank/DDBJ databases">
        <authorList>
            <person name="Schartl M."/>
            <person name="Warren W."/>
        </authorList>
    </citation>
    <scope>NUCLEOTIDE SEQUENCE [LARGE SCALE GENOMIC DNA]</scope>
    <source>
        <strain evidence="7">female</strain>
    </source>
</reference>
<evidence type="ECO:0000256" key="2">
    <source>
        <dbReference type="ARBA" id="ARBA00022741"/>
    </source>
</evidence>
<reference evidence="6" key="3">
    <citation type="submission" date="2025-09" db="UniProtKB">
        <authorList>
            <consortium name="Ensembl"/>
        </authorList>
    </citation>
    <scope>IDENTIFICATION</scope>
</reference>
<dbReference type="GeneTree" id="ENSGT01120000271858"/>
<dbReference type="STRING" id="48698.ENSPFOP00000030442"/>
<dbReference type="InterPro" id="IPR027417">
    <property type="entry name" value="P-loop_NTPase"/>
</dbReference>
<keyword evidence="2" id="KW-0547">Nucleotide-binding</keyword>
<dbReference type="Ensembl" id="ENSPFOT00000024734.1">
    <property type="protein sequence ID" value="ENSPFOP00000030442.1"/>
    <property type="gene ID" value="ENSPFOG00000024153.1"/>
</dbReference>
<dbReference type="OMA" id="KDVGQCI"/>
<evidence type="ECO:0000256" key="4">
    <source>
        <dbReference type="SAM" id="MobiDB-lite"/>
    </source>
</evidence>
<reference evidence="6" key="2">
    <citation type="submission" date="2025-08" db="UniProtKB">
        <authorList>
            <consortium name="Ensembl"/>
        </authorList>
    </citation>
    <scope>IDENTIFICATION</scope>
</reference>
<keyword evidence="7" id="KW-1185">Reference proteome</keyword>
<dbReference type="EMBL" id="AYCK01017109">
    <property type="status" value="NOT_ANNOTATED_CDS"/>
    <property type="molecule type" value="Genomic_DNA"/>
</dbReference>
<dbReference type="InterPro" id="IPR006703">
    <property type="entry name" value="G_AIG1"/>
</dbReference>
<dbReference type="Gene3D" id="3.40.50.300">
    <property type="entry name" value="P-loop containing nucleotide triphosphate hydrolases"/>
    <property type="match status" value="1"/>
</dbReference>
<feature type="region of interest" description="Disordered" evidence="4">
    <location>
        <begin position="281"/>
        <end position="365"/>
    </location>
</feature>
<organism evidence="6 7">
    <name type="scientific">Poecilia formosa</name>
    <name type="common">Amazon molly</name>
    <name type="synonym">Limia formosa</name>
    <dbReference type="NCBI Taxonomy" id="48698"/>
    <lineage>
        <taxon>Eukaryota</taxon>
        <taxon>Metazoa</taxon>
        <taxon>Chordata</taxon>
        <taxon>Craniata</taxon>
        <taxon>Vertebrata</taxon>
        <taxon>Euteleostomi</taxon>
        <taxon>Actinopterygii</taxon>
        <taxon>Neopterygii</taxon>
        <taxon>Teleostei</taxon>
        <taxon>Neoteleostei</taxon>
        <taxon>Acanthomorphata</taxon>
        <taxon>Ovalentaria</taxon>
        <taxon>Atherinomorphae</taxon>
        <taxon>Cyprinodontiformes</taxon>
        <taxon>Poeciliidae</taxon>
        <taxon>Poeciliinae</taxon>
        <taxon>Poecilia</taxon>
    </lineage>
</organism>
<evidence type="ECO:0000259" key="5">
    <source>
        <dbReference type="PROSITE" id="PS51720"/>
    </source>
</evidence>
<dbReference type="PANTHER" id="PTHR10903:SF112">
    <property type="entry name" value="SI:CH211-113E8.5"/>
    <property type="match status" value="1"/>
</dbReference>
<name>A0A096MGA1_POEFO</name>
<dbReference type="FunFam" id="3.40.50.300:FF:000366">
    <property type="entry name" value="GTPase, IMAP family member 2"/>
    <property type="match status" value="1"/>
</dbReference>
<sequence>MPVQDPKGIHCFTASGVSTLISLTMDSDKFSPNKTCNNGTNITNNNDMRIVMVGKTGIGKSATGNTILGEKTFDSKCSAQSLTIDCAKCSSNVYGQQVTVIDTPGVMDTRYDEERTKKDVGQCIRYASPGPHIFLVVVAIGRFTAEEKQSVQKIQEIFGEAADKYSMVLFTRGDDLEGTIEDYLSESPELQDLVSRCNNQYHVFNNRLKDKKPQVTELLGKIRTIVDRNGGSHYTSEMFQEAERAIEEEKQRILKEKEEAIRKEREELERKISEKYEKEMERMQAERDREKKKMEEEMRRADDERKREMERKEAERVREFEKRKKELEEDQQRKIEEENRRLQADQEARARAAAEQRGKGKCVIL</sequence>
<feature type="compositionally biased region" description="Basic and acidic residues" evidence="4">
    <location>
        <begin position="281"/>
        <end position="358"/>
    </location>
</feature>